<dbReference type="OMA" id="SSRHQEM"/>
<dbReference type="EMBL" id="LT934123">
    <property type="protein sequence ID" value="VAI77429.1"/>
    <property type="molecule type" value="Genomic_DNA"/>
</dbReference>
<keyword evidence="2" id="KW-0732">Signal</keyword>
<reference evidence="3 4" key="1">
    <citation type="submission" date="2017-09" db="EMBL/GenBank/DDBJ databases">
        <authorList>
            <consortium name="International Durum Wheat Genome Sequencing Consortium (IDWGSC)"/>
            <person name="Milanesi L."/>
        </authorList>
    </citation>
    <scope>NUCLEOTIDE SEQUENCE [LARGE SCALE GENOMIC DNA]</scope>
    <source>
        <strain evidence="4">cv. Svevo</strain>
    </source>
</reference>
<gene>
    <name evidence="3" type="ORF">TRITD_7Av1G191560</name>
</gene>
<accession>A0A9R0ZGV3</accession>
<evidence type="ECO:0000313" key="4">
    <source>
        <dbReference type="Proteomes" id="UP000324705"/>
    </source>
</evidence>
<feature type="chain" id="PRO_5040491618" evidence="2">
    <location>
        <begin position="31"/>
        <end position="72"/>
    </location>
</feature>
<evidence type="ECO:0000313" key="3">
    <source>
        <dbReference type="EMBL" id="VAI77429.1"/>
    </source>
</evidence>
<dbReference type="Gramene" id="TRITD7Av1G191560.1">
    <property type="protein sequence ID" value="TRITD7Av1G191560.1"/>
    <property type="gene ID" value="TRITD7Av1G191560"/>
</dbReference>
<feature type="compositionally biased region" description="Basic and acidic residues" evidence="1">
    <location>
        <begin position="59"/>
        <end position="72"/>
    </location>
</feature>
<keyword evidence="4" id="KW-1185">Reference proteome</keyword>
<name>A0A9R0ZGV3_TRITD</name>
<organism evidence="3 4">
    <name type="scientific">Triticum turgidum subsp. durum</name>
    <name type="common">Durum wheat</name>
    <name type="synonym">Triticum durum</name>
    <dbReference type="NCBI Taxonomy" id="4567"/>
    <lineage>
        <taxon>Eukaryota</taxon>
        <taxon>Viridiplantae</taxon>
        <taxon>Streptophyta</taxon>
        <taxon>Embryophyta</taxon>
        <taxon>Tracheophyta</taxon>
        <taxon>Spermatophyta</taxon>
        <taxon>Magnoliopsida</taxon>
        <taxon>Liliopsida</taxon>
        <taxon>Poales</taxon>
        <taxon>Poaceae</taxon>
        <taxon>BOP clade</taxon>
        <taxon>Pooideae</taxon>
        <taxon>Triticodae</taxon>
        <taxon>Triticeae</taxon>
        <taxon>Triticinae</taxon>
        <taxon>Triticum</taxon>
    </lineage>
</organism>
<feature type="region of interest" description="Disordered" evidence="1">
    <location>
        <begin position="36"/>
        <end position="72"/>
    </location>
</feature>
<feature type="compositionally biased region" description="Polar residues" evidence="1">
    <location>
        <begin position="45"/>
        <end position="55"/>
    </location>
</feature>
<proteinExistence type="predicted"/>
<sequence length="72" mass="7727">MPDWPPAQREHADVLVLLLPTKLMWRGAAASEPAVTIESSRHQEMSSNIGVTSPLTEGGGERQGRHEPAVAA</sequence>
<dbReference type="Proteomes" id="UP000324705">
    <property type="component" value="Chromosome 7A"/>
</dbReference>
<feature type="signal peptide" evidence="2">
    <location>
        <begin position="1"/>
        <end position="30"/>
    </location>
</feature>
<evidence type="ECO:0000256" key="1">
    <source>
        <dbReference type="SAM" id="MobiDB-lite"/>
    </source>
</evidence>
<dbReference type="AlphaFoldDB" id="A0A9R0ZGV3"/>
<protein>
    <submittedName>
        <fullName evidence="3">Uncharacterized protein</fullName>
    </submittedName>
</protein>
<evidence type="ECO:0000256" key="2">
    <source>
        <dbReference type="SAM" id="SignalP"/>
    </source>
</evidence>